<dbReference type="GO" id="GO:0005975">
    <property type="term" value="P:carbohydrate metabolic process"/>
    <property type="evidence" value="ECO:0007669"/>
    <property type="project" value="InterPro"/>
</dbReference>
<comment type="similarity">
    <text evidence="2">Belongs to the polysaccharide deacetylase family.</text>
</comment>
<organism evidence="7 8">
    <name type="scientific">Sphingomonas parva</name>
    <dbReference type="NCBI Taxonomy" id="2555898"/>
    <lineage>
        <taxon>Bacteria</taxon>
        <taxon>Pseudomonadati</taxon>
        <taxon>Pseudomonadota</taxon>
        <taxon>Alphaproteobacteria</taxon>
        <taxon>Sphingomonadales</taxon>
        <taxon>Sphingomonadaceae</taxon>
        <taxon>Sphingomonas</taxon>
    </lineage>
</organism>
<accession>A0A4Y8ZMZ2</accession>
<dbReference type="SUPFAM" id="SSF88713">
    <property type="entry name" value="Glycoside hydrolase/deacetylase"/>
    <property type="match status" value="1"/>
</dbReference>
<proteinExistence type="inferred from homology"/>
<sequence>MLKRLAAAAWLLGLAVTAQATEWPNGAKAAVVLSYDDALTSQLDHALPLLDAAGFKASFFLANVKEADVPRWRAAAAAGHELGNHTIFHACSAASFPADPRYTSEAYTVPSMLKEIAQQNVLLAALDGRARHGMATPCGQSVAGGTDYLEPLRAAGLVTYVRSVEASPDDLRRDAARIDPMRVPARGFPETVSGSELIAFAEQARSGGGMAVYVFHGIAGDYLQTSDAAHKALIGWLAAHRKEVWVTTLQAALDWARTHP</sequence>
<evidence type="ECO:0000313" key="8">
    <source>
        <dbReference type="Proteomes" id="UP000298213"/>
    </source>
</evidence>
<name>A0A4Y8ZMZ2_9SPHN</name>
<reference evidence="7 8" key="1">
    <citation type="submission" date="2019-03" db="EMBL/GenBank/DDBJ databases">
        <title>Genome sequence of Sphingomonas sp. 17J27-24.</title>
        <authorList>
            <person name="Kim M."/>
            <person name="Maeng S."/>
            <person name="Sathiyaraj S."/>
        </authorList>
    </citation>
    <scope>NUCLEOTIDE SEQUENCE [LARGE SCALE GENOMIC DNA]</scope>
    <source>
        <strain evidence="7 8">17J27-24</strain>
    </source>
</reference>
<dbReference type="Gene3D" id="3.20.20.370">
    <property type="entry name" value="Glycoside hydrolase/deacetylase"/>
    <property type="match status" value="1"/>
</dbReference>
<evidence type="ECO:0000256" key="4">
    <source>
        <dbReference type="ARBA" id="ARBA00032976"/>
    </source>
</evidence>
<dbReference type="GO" id="GO:0016810">
    <property type="term" value="F:hydrolase activity, acting on carbon-nitrogen (but not peptide) bonds"/>
    <property type="evidence" value="ECO:0007669"/>
    <property type="project" value="InterPro"/>
</dbReference>
<feature type="signal peptide" evidence="5">
    <location>
        <begin position="1"/>
        <end position="20"/>
    </location>
</feature>
<protein>
    <recommendedName>
        <fullName evidence="3">Chitooligosaccharide deacetylase</fullName>
    </recommendedName>
    <alternativeName>
        <fullName evidence="4">Nodulation protein B</fullName>
    </alternativeName>
</protein>
<evidence type="ECO:0000313" key="7">
    <source>
        <dbReference type="EMBL" id="TFI57361.1"/>
    </source>
</evidence>
<evidence type="ECO:0000256" key="1">
    <source>
        <dbReference type="ARBA" id="ARBA00003236"/>
    </source>
</evidence>
<feature type="chain" id="PRO_5021398022" description="Chitooligosaccharide deacetylase" evidence="5">
    <location>
        <begin position="21"/>
        <end position="260"/>
    </location>
</feature>
<keyword evidence="8" id="KW-1185">Reference proteome</keyword>
<dbReference type="EMBL" id="SPDV01000032">
    <property type="protein sequence ID" value="TFI57361.1"/>
    <property type="molecule type" value="Genomic_DNA"/>
</dbReference>
<dbReference type="InterPro" id="IPR011330">
    <property type="entry name" value="Glyco_hydro/deAcase_b/a-brl"/>
</dbReference>
<evidence type="ECO:0000256" key="2">
    <source>
        <dbReference type="ARBA" id="ARBA00010973"/>
    </source>
</evidence>
<dbReference type="RefSeq" id="WP_135088360.1">
    <property type="nucleotide sequence ID" value="NZ_SPDV01000032.1"/>
</dbReference>
<dbReference type="OrthoDB" id="276604at2"/>
<dbReference type="Proteomes" id="UP000298213">
    <property type="component" value="Unassembled WGS sequence"/>
</dbReference>
<comment type="function">
    <text evidence="1">Is involved in generating a small heat-stable compound (Nod), an acylated oligomer of N-acetylglucosamine, that stimulates mitosis in various plant protoplasts.</text>
</comment>
<dbReference type="InterPro" id="IPR002509">
    <property type="entry name" value="NODB_dom"/>
</dbReference>
<dbReference type="AlphaFoldDB" id="A0A4Y8ZMZ2"/>
<comment type="caution">
    <text evidence="7">The sequence shown here is derived from an EMBL/GenBank/DDBJ whole genome shotgun (WGS) entry which is preliminary data.</text>
</comment>
<dbReference type="Pfam" id="PF01522">
    <property type="entry name" value="Polysacc_deac_1"/>
    <property type="match status" value="1"/>
</dbReference>
<keyword evidence="5" id="KW-0732">Signal</keyword>
<feature type="domain" description="NodB homology" evidence="6">
    <location>
        <begin position="27"/>
        <end position="140"/>
    </location>
</feature>
<evidence type="ECO:0000256" key="3">
    <source>
        <dbReference type="ARBA" id="ARBA00020071"/>
    </source>
</evidence>
<gene>
    <name evidence="7" type="ORF">E2493_15360</name>
</gene>
<evidence type="ECO:0000259" key="6">
    <source>
        <dbReference type="Pfam" id="PF01522"/>
    </source>
</evidence>
<evidence type="ECO:0000256" key="5">
    <source>
        <dbReference type="SAM" id="SignalP"/>
    </source>
</evidence>